<evidence type="ECO:0000313" key="2">
    <source>
        <dbReference type="EMBL" id="ETY73572.1"/>
    </source>
</evidence>
<dbReference type="Proteomes" id="UP000019247">
    <property type="component" value="Unassembled WGS sequence"/>
</dbReference>
<comment type="caution">
    <text evidence="2">The sequence shown here is derived from an EMBL/GenBank/DDBJ whole genome shotgun (WGS) entry which is preliminary data.</text>
</comment>
<accession>W6T663</accession>
<dbReference type="AlphaFoldDB" id="W6T663"/>
<protein>
    <submittedName>
        <fullName evidence="2">Uncharacterized protein</fullName>
    </submittedName>
</protein>
<keyword evidence="1" id="KW-0472">Membrane</keyword>
<feature type="transmembrane region" description="Helical" evidence="1">
    <location>
        <begin position="29"/>
        <end position="47"/>
    </location>
</feature>
<organism evidence="2 3">
    <name type="scientific">Lactiplantibacillus fabifermentans T30PCM01</name>
    <dbReference type="NCBI Taxonomy" id="1400520"/>
    <lineage>
        <taxon>Bacteria</taxon>
        <taxon>Bacillati</taxon>
        <taxon>Bacillota</taxon>
        <taxon>Bacilli</taxon>
        <taxon>Lactobacillales</taxon>
        <taxon>Lactobacillaceae</taxon>
        <taxon>Lactiplantibacillus</taxon>
    </lineage>
</organism>
<keyword evidence="1" id="KW-0812">Transmembrane</keyword>
<dbReference type="PATRIC" id="fig|1400520.3.peg.2297"/>
<dbReference type="RefSeq" id="WP_024624444.1">
    <property type="nucleotide sequence ID" value="NZ_KK036506.1"/>
</dbReference>
<dbReference type="HOGENOM" id="CLU_2807011_0_0_9"/>
<name>W6T663_9LACO</name>
<gene>
    <name evidence="2" type="ORF">LFAB_11765</name>
</gene>
<sequence length="67" mass="7734">MPFYKNNDFWLGLFIIVAGYFNFQDSRGSIWASLIGIVGLFLGAILFSKPLWLRHQALNQSNQHHHS</sequence>
<evidence type="ECO:0000256" key="1">
    <source>
        <dbReference type="SAM" id="Phobius"/>
    </source>
</evidence>
<reference evidence="2 3" key="1">
    <citation type="journal article" date="2014" name="Genome Announc.">
        <title>Genome Sequence of Lactobacillus fabifermentans Strain T30PCM01, Isolated from Fermenting Grape Marc.</title>
        <authorList>
            <person name="Treu L."/>
            <person name="Vendramin V."/>
            <person name="Bovo B."/>
            <person name="Giacomini A."/>
            <person name="Corich V."/>
            <person name="Campanaro S."/>
        </authorList>
    </citation>
    <scope>NUCLEOTIDE SEQUENCE [LARGE SCALE GENOMIC DNA]</scope>
    <source>
        <strain evidence="2 3">T30PCM01</strain>
    </source>
</reference>
<keyword evidence="1" id="KW-1133">Transmembrane helix</keyword>
<evidence type="ECO:0000313" key="3">
    <source>
        <dbReference type="Proteomes" id="UP000019247"/>
    </source>
</evidence>
<proteinExistence type="predicted"/>
<dbReference type="EMBL" id="AWWK01000055">
    <property type="protein sequence ID" value="ETY73572.1"/>
    <property type="molecule type" value="Genomic_DNA"/>
</dbReference>